<protein>
    <submittedName>
        <fullName evidence="2">Uncharacterized protein</fullName>
    </submittedName>
</protein>
<accession>A0A5B7EBP0</accession>
<dbReference type="AlphaFoldDB" id="A0A5B7EBP0"/>
<reference evidence="2 3" key="1">
    <citation type="submission" date="2019-05" db="EMBL/GenBank/DDBJ databases">
        <title>Another draft genome of Portunus trituberculatus and its Hox gene families provides insights of decapod evolution.</title>
        <authorList>
            <person name="Jeong J.-H."/>
            <person name="Song I."/>
            <person name="Kim S."/>
            <person name="Choi T."/>
            <person name="Kim D."/>
            <person name="Ryu S."/>
            <person name="Kim W."/>
        </authorList>
    </citation>
    <scope>NUCLEOTIDE SEQUENCE [LARGE SCALE GENOMIC DNA]</scope>
    <source>
        <tissue evidence="2">Muscle</tissue>
    </source>
</reference>
<evidence type="ECO:0000313" key="3">
    <source>
        <dbReference type="Proteomes" id="UP000324222"/>
    </source>
</evidence>
<feature type="region of interest" description="Disordered" evidence="1">
    <location>
        <begin position="41"/>
        <end position="62"/>
    </location>
</feature>
<feature type="compositionally biased region" description="Basic and acidic residues" evidence="1">
    <location>
        <begin position="46"/>
        <end position="62"/>
    </location>
</feature>
<proteinExistence type="predicted"/>
<keyword evidence="3" id="KW-1185">Reference proteome</keyword>
<comment type="caution">
    <text evidence="2">The sequence shown here is derived from an EMBL/GenBank/DDBJ whole genome shotgun (WGS) entry which is preliminary data.</text>
</comment>
<sequence>MQWTRKKSFMILGMKEKKNPNKFMREREERELAKTVIKQVQDSTQELDKEEDKVKGVGDQCK</sequence>
<name>A0A5B7EBP0_PORTR</name>
<dbReference type="Proteomes" id="UP000324222">
    <property type="component" value="Unassembled WGS sequence"/>
</dbReference>
<evidence type="ECO:0000256" key="1">
    <source>
        <dbReference type="SAM" id="MobiDB-lite"/>
    </source>
</evidence>
<dbReference type="EMBL" id="VSRR010002463">
    <property type="protein sequence ID" value="MPC31572.1"/>
    <property type="molecule type" value="Genomic_DNA"/>
</dbReference>
<evidence type="ECO:0000313" key="2">
    <source>
        <dbReference type="EMBL" id="MPC31572.1"/>
    </source>
</evidence>
<gene>
    <name evidence="2" type="ORF">E2C01_024866</name>
</gene>
<organism evidence="2 3">
    <name type="scientific">Portunus trituberculatus</name>
    <name type="common">Swimming crab</name>
    <name type="synonym">Neptunus trituberculatus</name>
    <dbReference type="NCBI Taxonomy" id="210409"/>
    <lineage>
        <taxon>Eukaryota</taxon>
        <taxon>Metazoa</taxon>
        <taxon>Ecdysozoa</taxon>
        <taxon>Arthropoda</taxon>
        <taxon>Crustacea</taxon>
        <taxon>Multicrustacea</taxon>
        <taxon>Malacostraca</taxon>
        <taxon>Eumalacostraca</taxon>
        <taxon>Eucarida</taxon>
        <taxon>Decapoda</taxon>
        <taxon>Pleocyemata</taxon>
        <taxon>Brachyura</taxon>
        <taxon>Eubrachyura</taxon>
        <taxon>Portunoidea</taxon>
        <taxon>Portunidae</taxon>
        <taxon>Portuninae</taxon>
        <taxon>Portunus</taxon>
    </lineage>
</organism>